<reference evidence="7 8" key="1">
    <citation type="submission" date="2018-09" db="EMBL/GenBank/DDBJ databases">
        <title>Nocardia yunnanensis sp. nov., an actinomycete isolated from a soil sample.</title>
        <authorList>
            <person name="Zhang J."/>
        </authorList>
    </citation>
    <scope>NUCLEOTIDE SEQUENCE [LARGE SCALE GENOMIC DNA]</scope>
    <source>
        <strain evidence="7 8">CFHS0054</strain>
    </source>
</reference>
<evidence type="ECO:0000256" key="6">
    <source>
        <dbReference type="SAM" id="MobiDB-lite"/>
    </source>
</evidence>
<dbReference type="Proteomes" id="UP000267164">
    <property type="component" value="Chromosome"/>
</dbReference>
<keyword evidence="2" id="KW-0732">Signal</keyword>
<keyword evidence="1" id="KW-1003">Cell membrane</keyword>
<evidence type="ECO:0000256" key="3">
    <source>
        <dbReference type="ARBA" id="ARBA00023136"/>
    </source>
</evidence>
<evidence type="ECO:0000313" key="8">
    <source>
        <dbReference type="Proteomes" id="UP000267164"/>
    </source>
</evidence>
<evidence type="ECO:0000256" key="4">
    <source>
        <dbReference type="ARBA" id="ARBA00023139"/>
    </source>
</evidence>
<evidence type="ECO:0000256" key="5">
    <source>
        <dbReference type="ARBA" id="ARBA00023288"/>
    </source>
</evidence>
<organism evidence="7 8">
    <name type="scientific">Nocardia yunnanensis</name>
    <dbReference type="NCBI Taxonomy" id="2382165"/>
    <lineage>
        <taxon>Bacteria</taxon>
        <taxon>Bacillati</taxon>
        <taxon>Actinomycetota</taxon>
        <taxon>Actinomycetes</taxon>
        <taxon>Mycobacteriales</taxon>
        <taxon>Nocardiaceae</taxon>
        <taxon>Nocardia</taxon>
    </lineage>
</organism>
<evidence type="ECO:0000313" key="7">
    <source>
        <dbReference type="EMBL" id="AYF79616.1"/>
    </source>
</evidence>
<keyword evidence="3" id="KW-0472">Membrane</keyword>
<gene>
    <name evidence="7" type="ORF">D7D52_35055</name>
</gene>
<dbReference type="Pfam" id="PF14041">
    <property type="entry name" value="Lipoprotein_21"/>
    <property type="match status" value="1"/>
</dbReference>
<dbReference type="AlphaFoldDB" id="A0A386ZQ95"/>
<protein>
    <submittedName>
        <fullName evidence="7">LppP/LprE family lipoprotein</fullName>
    </submittedName>
</protein>
<feature type="region of interest" description="Disordered" evidence="6">
    <location>
        <begin position="13"/>
        <end position="34"/>
    </location>
</feature>
<proteinExistence type="predicted"/>
<dbReference type="InterPro" id="IPR025971">
    <property type="entry name" value="LppP/LprE"/>
</dbReference>
<feature type="compositionally biased region" description="Low complexity" evidence="6">
    <location>
        <begin position="19"/>
        <end position="34"/>
    </location>
</feature>
<keyword evidence="4" id="KW-0564">Palmitate</keyword>
<dbReference type="EMBL" id="CP032568">
    <property type="protein sequence ID" value="AYF79616.1"/>
    <property type="molecule type" value="Genomic_DNA"/>
</dbReference>
<dbReference type="KEGG" id="nyu:D7D52_35055"/>
<evidence type="ECO:0000256" key="1">
    <source>
        <dbReference type="ARBA" id="ARBA00022475"/>
    </source>
</evidence>
<sequence>MTVLAVGVLSGCGSSGAPESTTAESAQATGAQATAGTTTTGITTTVVAADQPCKPDSSAIRNAAAGLAPAQVGQGKPYQWATPAVGAKTTVNDICSTLSAYLISVEGGTASSPMQVLLFHRGGFVGTAEPNWNTFITPDPNHTTDSTVGLRYKVPGSCDACADGTFYCVQFRWDGSGVQMIGRPPELVGTTETPGTTKC</sequence>
<keyword evidence="5 7" id="KW-0449">Lipoprotein</keyword>
<keyword evidence="8" id="KW-1185">Reference proteome</keyword>
<evidence type="ECO:0000256" key="2">
    <source>
        <dbReference type="ARBA" id="ARBA00022729"/>
    </source>
</evidence>
<dbReference type="OrthoDB" id="3254867at2"/>
<name>A0A386ZQ95_9NOCA</name>
<accession>A0A386ZQ95</accession>